<dbReference type="InterPro" id="IPR036291">
    <property type="entry name" value="NAD(P)-bd_dom_sf"/>
</dbReference>
<accession>A0A939KPK8</accession>
<evidence type="ECO:0000313" key="4">
    <source>
        <dbReference type="Proteomes" id="UP000664073"/>
    </source>
</evidence>
<evidence type="ECO:0000256" key="1">
    <source>
        <dbReference type="ARBA" id="ARBA00006484"/>
    </source>
</evidence>
<sequence length="249" mass="26487">MGKKIIILGALSAIAEATARLYAADGAQFVLVARNAERLEQLAGDLKARGAARCKTYAMDLAEVTDATASFDDMAAAIDGPVDAVFLFYGLLGNQRHEERDIAAAALNIHVNFSSAAQWCLAAANLLERQKAGVLVAISSVAGDRGRQSNYIYGAAKAGLSVLVEGIAHRLAPTGAHAVVAKLGFVDTPMTAHIHRKGLLWAKPATVAQKLVAIAQKPAMPVVYIPGFWRFIMTIVCNVPARIFHKTKL</sequence>
<dbReference type="Gene3D" id="3.40.50.720">
    <property type="entry name" value="NAD(P)-binding Rossmann-like Domain"/>
    <property type="match status" value="1"/>
</dbReference>
<dbReference type="GO" id="GO:0016491">
    <property type="term" value="F:oxidoreductase activity"/>
    <property type="evidence" value="ECO:0007669"/>
    <property type="project" value="UniProtKB-KW"/>
</dbReference>
<evidence type="ECO:0000256" key="2">
    <source>
        <dbReference type="ARBA" id="ARBA00023002"/>
    </source>
</evidence>
<evidence type="ECO:0000313" key="3">
    <source>
        <dbReference type="EMBL" id="MBO1324027.1"/>
    </source>
</evidence>
<comment type="caution">
    <text evidence="3">The sequence shown here is derived from an EMBL/GenBank/DDBJ whole genome shotgun (WGS) entry which is preliminary data.</text>
</comment>
<dbReference type="PANTHER" id="PTHR43391">
    <property type="entry name" value="RETINOL DEHYDROGENASE-RELATED"/>
    <property type="match status" value="1"/>
</dbReference>
<comment type="similarity">
    <text evidence="1">Belongs to the short-chain dehydrogenases/reductases (SDR) family.</text>
</comment>
<organism evidence="3 4">
    <name type="scientific">Acetobacter garciniae</name>
    <dbReference type="NCBI Taxonomy" id="2817435"/>
    <lineage>
        <taxon>Bacteria</taxon>
        <taxon>Pseudomonadati</taxon>
        <taxon>Pseudomonadota</taxon>
        <taxon>Alphaproteobacteria</taxon>
        <taxon>Acetobacterales</taxon>
        <taxon>Acetobacteraceae</taxon>
        <taxon>Acetobacter</taxon>
    </lineage>
</organism>
<dbReference type="RefSeq" id="WP_207844690.1">
    <property type="nucleotide sequence ID" value="NZ_JAFVMH010000001.1"/>
</dbReference>
<gene>
    <name evidence="3" type="ORF">J2D77_02500</name>
</gene>
<keyword evidence="4" id="KW-1185">Reference proteome</keyword>
<dbReference type="SUPFAM" id="SSF51735">
    <property type="entry name" value="NAD(P)-binding Rossmann-fold domains"/>
    <property type="match status" value="1"/>
</dbReference>
<dbReference type="PROSITE" id="PS00061">
    <property type="entry name" value="ADH_SHORT"/>
    <property type="match status" value="1"/>
</dbReference>
<dbReference type="InterPro" id="IPR002347">
    <property type="entry name" value="SDR_fam"/>
</dbReference>
<dbReference type="Proteomes" id="UP000664073">
    <property type="component" value="Unassembled WGS sequence"/>
</dbReference>
<dbReference type="AlphaFoldDB" id="A0A939KPK8"/>
<name>A0A939KPK8_9PROT</name>
<protein>
    <submittedName>
        <fullName evidence="3">SDR family NAD(P)-dependent oxidoreductase</fullName>
    </submittedName>
</protein>
<dbReference type="EMBL" id="JAFVMH010000001">
    <property type="protein sequence ID" value="MBO1324027.1"/>
    <property type="molecule type" value="Genomic_DNA"/>
</dbReference>
<dbReference type="PANTHER" id="PTHR43391:SF94">
    <property type="entry name" value="OXIDOREDUCTASE-RELATED"/>
    <property type="match status" value="1"/>
</dbReference>
<dbReference type="CDD" id="cd05233">
    <property type="entry name" value="SDR_c"/>
    <property type="match status" value="1"/>
</dbReference>
<dbReference type="Pfam" id="PF00106">
    <property type="entry name" value="adh_short"/>
    <property type="match status" value="1"/>
</dbReference>
<dbReference type="PRINTS" id="PR00081">
    <property type="entry name" value="GDHRDH"/>
</dbReference>
<dbReference type="InterPro" id="IPR020904">
    <property type="entry name" value="Sc_DH/Rdtase_CS"/>
</dbReference>
<proteinExistence type="inferred from homology"/>
<reference evidence="3" key="1">
    <citation type="submission" date="2021-03" db="EMBL/GenBank/DDBJ databases">
        <title>The complete genome sequence of Acetobacter sp. TBRC 12339.</title>
        <authorList>
            <person name="Charoenyingcharoen P."/>
            <person name="Yukphan P."/>
        </authorList>
    </citation>
    <scope>NUCLEOTIDE SEQUENCE</scope>
    <source>
        <strain evidence="3">TBRC 12339</strain>
    </source>
</reference>
<keyword evidence="2" id="KW-0560">Oxidoreductase</keyword>